<evidence type="ECO:0000313" key="2">
    <source>
        <dbReference type="Proteomes" id="UP000027318"/>
    </source>
</evidence>
<dbReference type="PANTHER" id="PTHR35564:SF4">
    <property type="entry name" value="CYTOPLASMIC PROTEIN"/>
    <property type="match status" value="1"/>
</dbReference>
<dbReference type="Pfam" id="PF06996">
    <property type="entry name" value="T6SS_TssG"/>
    <property type="match status" value="1"/>
</dbReference>
<name>A0A063Y966_9GAMM</name>
<dbReference type="RefSeq" id="WP_084154372.1">
    <property type="nucleotide sequence ID" value="NZ_JMSZ01000015.1"/>
</dbReference>
<dbReference type="AlphaFoldDB" id="A0A063Y966"/>
<accession>A0A063Y966</accession>
<protein>
    <submittedName>
        <fullName evidence="1">Uncharacterized protein ImpH/VasB</fullName>
    </submittedName>
</protein>
<organism evidence="1 2">
    <name type="scientific">Nitrincola lacisaponensis</name>
    <dbReference type="NCBI Taxonomy" id="267850"/>
    <lineage>
        <taxon>Bacteria</taxon>
        <taxon>Pseudomonadati</taxon>
        <taxon>Pseudomonadota</taxon>
        <taxon>Gammaproteobacteria</taxon>
        <taxon>Oceanospirillales</taxon>
        <taxon>Oceanospirillaceae</taxon>
        <taxon>Nitrincola</taxon>
    </lineage>
</organism>
<dbReference type="EMBL" id="JMSZ01000015">
    <property type="protein sequence ID" value="KDE40892.1"/>
    <property type="molecule type" value="Genomic_DNA"/>
</dbReference>
<gene>
    <name evidence="1" type="ORF">ADINL_0541</name>
</gene>
<dbReference type="PANTHER" id="PTHR35564">
    <property type="match status" value="1"/>
</dbReference>
<proteinExistence type="predicted"/>
<dbReference type="Proteomes" id="UP000027318">
    <property type="component" value="Unassembled WGS sequence"/>
</dbReference>
<keyword evidence="2" id="KW-1185">Reference proteome</keyword>
<dbReference type="STRING" id="267850.ADINL_0541"/>
<sequence length="347" mass="39095">MFDLSVYLRYRPVEYDFYQLIRLAECLYVATQQHAAGLLPSDHPLDTEFIRFTQQADLNFSTQSVLAVNSDPDMPNKNILSVAMFGLFGSQGVLPPFYTELIHQRARQGDGAFRAYLDALNSRTLAFLFTAWHRNRYPFIHERRQRLEEKSAFRGEDLLSGFSGTHLDLFQQKPVLQQIASYFCGYFSNQRKTSAGLKAILSKVMGVEIKIGQFHARRYQLPESECNRLGSRASRLGVDFVAGHEVIDGNMSLRITTQPLSYAVFASLQPGRPLYQLVASVTEQYLGIGFDVELQPVLRSDEVPVATLGQDDFTNATRLGYNGWLDGRMPAMDANDVCFTLTGQTTG</sequence>
<comment type="caution">
    <text evidence="1">The sequence shown here is derived from an EMBL/GenBank/DDBJ whole genome shotgun (WGS) entry which is preliminary data.</text>
</comment>
<evidence type="ECO:0000313" key="1">
    <source>
        <dbReference type="EMBL" id="KDE40892.1"/>
    </source>
</evidence>
<reference evidence="1 2" key="1">
    <citation type="journal article" date="2005" name="Int. J. Syst. Evol. Microbiol.">
        <title>Nitrincola lacisaponensis gen. nov., sp. nov., a novel alkaliphilic bacterium isolated from an alkaline, saline lake.</title>
        <authorList>
            <person name="Dimitriu P.A."/>
            <person name="Shukla S.K."/>
            <person name="Conradt J."/>
            <person name="Marquez M.C."/>
            <person name="Ventosa A."/>
            <person name="Maglia A."/>
            <person name="Peyton B.M."/>
            <person name="Pinkart H.C."/>
            <person name="Mormile M.R."/>
        </authorList>
    </citation>
    <scope>NUCLEOTIDE SEQUENCE [LARGE SCALE GENOMIC DNA]</scope>
    <source>
        <strain evidence="1 2">4CA</strain>
    </source>
</reference>
<dbReference type="OrthoDB" id="1523296at2"/>
<dbReference type="InterPro" id="IPR010732">
    <property type="entry name" value="T6SS_TssG-like"/>
</dbReference>
<dbReference type="NCBIfam" id="TIGR03347">
    <property type="entry name" value="VI_chp_1"/>
    <property type="match status" value="1"/>
</dbReference>